<gene>
    <name evidence="1" type="ORF">RGQ29_023001</name>
</gene>
<keyword evidence="2" id="KW-1185">Reference proteome</keyword>
<comment type="caution">
    <text evidence="1">The sequence shown here is derived from an EMBL/GenBank/DDBJ whole genome shotgun (WGS) entry which is preliminary data.</text>
</comment>
<evidence type="ECO:0000313" key="1">
    <source>
        <dbReference type="EMBL" id="KAK4585572.1"/>
    </source>
</evidence>
<evidence type="ECO:0008006" key="3">
    <source>
        <dbReference type="Google" id="ProtNLM"/>
    </source>
</evidence>
<organism evidence="1 2">
    <name type="scientific">Quercus rubra</name>
    <name type="common">Northern red oak</name>
    <name type="synonym">Quercus borealis</name>
    <dbReference type="NCBI Taxonomy" id="3512"/>
    <lineage>
        <taxon>Eukaryota</taxon>
        <taxon>Viridiplantae</taxon>
        <taxon>Streptophyta</taxon>
        <taxon>Embryophyta</taxon>
        <taxon>Tracheophyta</taxon>
        <taxon>Spermatophyta</taxon>
        <taxon>Magnoliopsida</taxon>
        <taxon>eudicotyledons</taxon>
        <taxon>Gunneridae</taxon>
        <taxon>Pentapetalae</taxon>
        <taxon>rosids</taxon>
        <taxon>fabids</taxon>
        <taxon>Fagales</taxon>
        <taxon>Fagaceae</taxon>
        <taxon>Quercus</taxon>
    </lineage>
</organism>
<dbReference type="PANTHER" id="PTHR46388">
    <property type="entry name" value="NHL REPEAT-CONTAINING PROTEIN 2"/>
    <property type="match status" value="1"/>
</dbReference>
<accession>A0AAN7F4R7</accession>
<dbReference type="SUPFAM" id="SSF63825">
    <property type="entry name" value="YWTD domain"/>
    <property type="match status" value="1"/>
</dbReference>
<reference evidence="1 2" key="1">
    <citation type="journal article" date="2023" name="G3 (Bethesda)">
        <title>A haplotype-resolved chromosome-scale genome for Quercus rubra L. provides insights into the genetics of adaptive traits for red oak species.</title>
        <authorList>
            <person name="Kapoor B."/>
            <person name="Jenkins J."/>
            <person name="Schmutz J."/>
            <person name="Zhebentyayeva T."/>
            <person name="Kuelheim C."/>
            <person name="Coggeshall M."/>
            <person name="Heim C."/>
            <person name="Lasky J.R."/>
            <person name="Leites L."/>
            <person name="Islam-Faridi N."/>
            <person name="Romero-Severson J."/>
            <person name="DeLeo V.L."/>
            <person name="Lucas S.M."/>
            <person name="Lazic D."/>
            <person name="Gailing O."/>
            <person name="Carlson J."/>
            <person name="Staton M."/>
        </authorList>
    </citation>
    <scope>NUCLEOTIDE SEQUENCE [LARGE SCALE GENOMIC DNA]</scope>
    <source>
        <strain evidence="1">Pseudo-F2</strain>
    </source>
</reference>
<protein>
    <recommendedName>
        <fullName evidence="3">NHL domain-containing protein</fullName>
    </recommendedName>
</protein>
<dbReference type="AlphaFoldDB" id="A0AAN7F4R7"/>
<dbReference type="InterPro" id="IPR011042">
    <property type="entry name" value="6-blade_b-propeller_TolB-like"/>
</dbReference>
<dbReference type="Proteomes" id="UP001324115">
    <property type="component" value="Unassembled WGS sequence"/>
</dbReference>
<proteinExistence type="predicted"/>
<dbReference type="PANTHER" id="PTHR46388:SF3">
    <property type="entry name" value="DUF1618 DOMAIN-CONTAINING PROTEIN"/>
    <property type="match status" value="1"/>
</dbReference>
<evidence type="ECO:0000313" key="2">
    <source>
        <dbReference type="Proteomes" id="UP001324115"/>
    </source>
</evidence>
<name>A0AAN7F4R7_QUERU</name>
<dbReference type="Gene3D" id="2.120.10.30">
    <property type="entry name" value="TolB, C-terminal domain"/>
    <property type="match status" value="1"/>
</dbReference>
<sequence length="771" mass="87209">MKPQQLFLSSTLKLFKRRPYNSRQGLHWSTSGYHQQSRKAINFSSLFAIPLPHFSKRINRKIIESNCQAKRLLSGSQTITEVSHECPPESDLFSFINFTLNELEGPYHCWLNFGETKDSFKRVGTFLVVAGQFLDNSIIDSDSLSMLLKVKSLQQRFPQLHIMGLQCGSSVCSPIDQSHLVQLIMKEYITFPILLSNKTFPEVANSACYILFKDSRSKVIYHEKGLDLGILNEAVEEFGVQPDESRFVHNLKSTWFKKAEITKEPYLCSLRNLLLYFPGCISADESSNRLFLSDSNHHRIIILNGNGKILDCIGSSPGFEDGAFESAKLVRPAASFYHAVDDCLYFVDSENHAIRRADMGKRILETLYPTSNIDKKSNGLWTWIVNKLGLGRSVDTKSEDLDSESLMFPWHLMKSKDDTLLIINRSFETLWIMDLTSGEIEVVKGFPKILETCGQWIMEKVSLLKQIPCDWLQPQFEASCSQEELSYARLMSSLTTLQNHIFICDTVGQRILKVDGDSGVFSNLQFSNFGILGLPYWLSSPLERVYAVNYGLCGAQIDQLQCFRLLPGRIDIQLNVDIPVDTELVEPLQDGCIWHQARGAATEVSAVEDAAGSSEKVGVAQQWYDELDSLAFSTPETELTVEDDNITKDNKFQDERVHINCAVNTSPGTSEVIICAVLYLKLRKTPDLEEDNQEKYAARIVDILKPERTVRTGGESCIHLLKSNKDLRDLIFMKPLHVRIKFDSPDHPKADNSKDIILTDSSVEVNVSLYS</sequence>
<dbReference type="FunFam" id="2.120.10.30:FF:000108">
    <property type="entry name" value="NHL domain-containing protein"/>
    <property type="match status" value="1"/>
</dbReference>
<dbReference type="EMBL" id="JAXUIC010000006">
    <property type="protein sequence ID" value="KAK4585572.1"/>
    <property type="molecule type" value="Genomic_DNA"/>
</dbReference>